<dbReference type="AlphaFoldDB" id="A0A0P7I217"/>
<organism evidence="1 2">
    <name type="scientific">Aliiroseovarius crassostreae</name>
    <dbReference type="NCBI Taxonomy" id="154981"/>
    <lineage>
        <taxon>Bacteria</taxon>
        <taxon>Pseudomonadati</taxon>
        <taxon>Pseudomonadota</taxon>
        <taxon>Alphaproteobacteria</taxon>
        <taxon>Rhodobacterales</taxon>
        <taxon>Paracoccaceae</taxon>
        <taxon>Aliiroseovarius</taxon>
    </lineage>
</organism>
<comment type="caution">
    <text evidence="1">The sequence shown here is derived from an EMBL/GenBank/DDBJ whole genome shotgun (WGS) entry which is preliminary data.</text>
</comment>
<dbReference type="Proteomes" id="UP000050471">
    <property type="component" value="Unassembled WGS sequence"/>
</dbReference>
<dbReference type="STRING" id="154981.AKJ29_02260"/>
<protein>
    <submittedName>
        <fullName evidence="1">Uncharacterized protein</fullName>
    </submittedName>
</protein>
<sequence>MTNFSTTIVFGEQASKRYADGETNDEKLNEYGSVQTFWFTTERERDSFLAGVDAANGWLDYTIKEEEPVDA</sequence>
<proteinExistence type="predicted"/>
<dbReference type="EMBL" id="LKBA01000008">
    <property type="protein sequence ID" value="KPN62992.1"/>
    <property type="molecule type" value="Genomic_DNA"/>
</dbReference>
<accession>A0A0P7I217</accession>
<dbReference type="RefSeq" id="WP_055190952.1">
    <property type="nucleotide sequence ID" value="NZ_LKBA01000008.1"/>
</dbReference>
<keyword evidence="2" id="KW-1185">Reference proteome</keyword>
<evidence type="ECO:0000313" key="1">
    <source>
        <dbReference type="EMBL" id="KPN62992.1"/>
    </source>
</evidence>
<reference evidence="1 2" key="1">
    <citation type="submission" date="2015-09" db="EMBL/GenBank/DDBJ databases">
        <title>Draft genome sequence of Aliiroseovarius crassostreae CV919-312TSm, the causative agent of Roseovarius Oyster Disease (formerly Juvenile Oyster Disease).</title>
        <authorList>
            <person name="Kessner L."/>
            <person name="Spinard E."/>
            <person name="Nelson D."/>
        </authorList>
    </citation>
    <scope>NUCLEOTIDE SEQUENCE [LARGE SCALE GENOMIC DNA]</scope>
    <source>
        <strain evidence="1 2">CV919-312</strain>
    </source>
</reference>
<gene>
    <name evidence="1" type="ORF">AKJ29_02260</name>
</gene>
<name>A0A0P7I217_9RHOB</name>
<evidence type="ECO:0000313" key="2">
    <source>
        <dbReference type="Proteomes" id="UP000050471"/>
    </source>
</evidence>